<evidence type="ECO:0000313" key="3">
    <source>
        <dbReference type="Proteomes" id="UP000199518"/>
    </source>
</evidence>
<proteinExistence type="predicted"/>
<keyword evidence="3" id="KW-1185">Reference proteome</keyword>
<dbReference type="OrthoDB" id="9816424at2"/>
<dbReference type="Pfam" id="PF14307">
    <property type="entry name" value="Glyco_tran_WbsX"/>
    <property type="match status" value="1"/>
</dbReference>
<evidence type="ECO:0000313" key="2">
    <source>
        <dbReference type="EMBL" id="SFH94535.1"/>
    </source>
</evidence>
<protein>
    <submittedName>
        <fullName evidence="2">Glycosyltransferase WbsX</fullName>
    </submittedName>
</protein>
<reference evidence="3" key="1">
    <citation type="submission" date="2016-10" db="EMBL/GenBank/DDBJ databases">
        <authorList>
            <person name="Varghese N."/>
            <person name="Submissions S."/>
        </authorList>
    </citation>
    <scope>NUCLEOTIDE SEQUENCE [LARGE SCALE GENOMIC DNA]</scope>
    <source>
        <strain evidence="3">DSM 26348</strain>
    </source>
</reference>
<dbReference type="InterPro" id="IPR032719">
    <property type="entry name" value="WbsX"/>
</dbReference>
<dbReference type="GO" id="GO:0016740">
    <property type="term" value="F:transferase activity"/>
    <property type="evidence" value="ECO:0007669"/>
    <property type="project" value="UniProtKB-KW"/>
</dbReference>
<dbReference type="EMBL" id="FOQD01000004">
    <property type="protein sequence ID" value="SFH94535.1"/>
    <property type="molecule type" value="Genomic_DNA"/>
</dbReference>
<dbReference type="RefSeq" id="WP_092048468.1">
    <property type="nucleotide sequence ID" value="NZ_FOQD01000004.1"/>
</dbReference>
<name>A0A1I3E6F1_9PLAN</name>
<keyword evidence="2" id="KW-0808">Transferase</keyword>
<dbReference type="AlphaFoldDB" id="A0A1I3E6F1"/>
<sequence>MKTTVSLLLFVLLGGTAFAQGSSVKPTVGAIRWDAWTGGQITEEVKKSLGPKKYHLRLPWFAEVIDDDTVQIDGSPQEVMDRELEYAANAGLDYWAFLTYPENGPMSFAMKQYLQSSKRHLLHFCVILHYTLSNDVEKWPRELERSVALLQEPGYQTVLDGRPLVYVFISGTFPYDRFNQFLDAAKSKGLNPYCVFMGGEPSTAYKEVSGRGFDAVSAYAQDSNQAKFSDLTKAVEKDRWQNAARSKTPYVPLVTTGWEKRPRQDHPVSWEVGQAYLKQKVFPSRATPPEISSHLRRAIAFVRENPEVCPARTIIIYAWNEYDEGGWLAPTRSADGTPDTGRLDAIQKVLK</sequence>
<keyword evidence="1" id="KW-0732">Signal</keyword>
<gene>
    <name evidence="2" type="ORF">SAMN05421753_10499</name>
</gene>
<accession>A0A1I3E6F1</accession>
<dbReference type="Proteomes" id="UP000199518">
    <property type="component" value="Unassembled WGS sequence"/>
</dbReference>
<dbReference type="STRING" id="1576369.SAMN05421753_10499"/>
<dbReference type="Gene3D" id="3.20.20.80">
    <property type="entry name" value="Glycosidases"/>
    <property type="match status" value="1"/>
</dbReference>
<feature type="signal peptide" evidence="1">
    <location>
        <begin position="1"/>
        <end position="19"/>
    </location>
</feature>
<organism evidence="2 3">
    <name type="scientific">Planctomicrobium piriforme</name>
    <dbReference type="NCBI Taxonomy" id="1576369"/>
    <lineage>
        <taxon>Bacteria</taxon>
        <taxon>Pseudomonadati</taxon>
        <taxon>Planctomycetota</taxon>
        <taxon>Planctomycetia</taxon>
        <taxon>Planctomycetales</taxon>
        <taxon>Planctomycetaceae</taxon>
        <taxon>Planctomicrobium</taxon>
    </lineage>
</organism>
<evidence type="ECO:0000256" key="1">
    <source>
        <dbReference type="SAM" id="SignalP"/>
    </source>
</evidence>
<feature type="chain" id="PRO_5011441464" evidence="1">
    <location>
        <begin position="20"/>
        <end position="351"/>
    </location>
</feature>